<keyword evidence="2" id="KW-1185">Reference proteome</keyword>
<protein>
    <submittedName>
        <fullName evidence="1">Uncharacterized protein</fullName>
    </submittedName>
</protein>
<name>A0A7T8ERH1_9CAUD</name>
<accession>A0A7T8ERH1</accession>
<gene>
    <name evidence="1" type="ORF">immuto26A_162</name>
</gene>
<dbReference type="EMBL" id="MW353175">
    <property type="protein sequence ID" value="QQO91841.1"/>
    <property type="molecule type" value="Genomic_DNA"/>
</dbReference>
<dbReference type="Proteomes" id="UP000595566">
    <property type="component" value="Segment"/>
</dbReference>
<reference evidence="1 2" key="1">
    <citation type="submission" date="2020-12" db="EMBL/GenBank/DDBJ databases">
        <title>Dynamics of Baltic Sea phages driven by environmental changes.</title>
        <authorList>
            <person name="Hoetzinger M."/>
            <person name="Nilsson E."/>
            <person name="Holmfeldt K."/>
        </authorList>
    </citation>
    <scope>NUCLEOTIDE SEQUENCE [LARGE SCALE GENOMIC DNA]</scope>
</reference>
<proteinExistence type="predicted"/>
<evidence type="ECO:0000313" key="2">
    <source>
        <dbReference type="Proteomes" id="UP000595566"/>
    </source>
</evidence>
<evidence type="ECO:0000313" key="1">
    <source>
        <dbReference type="EMBL" id="QQO91841.1"/>
    </source>
</evidence>
<organism evidence="1 2">
    <name type="scientific">Flavobacterium phage vB_FspM_immuto_2-6A</name>
    <dbReference type="NCBI Taxonomy" id="2801477"/>
    <lineage>
        <taxon>Viruses</taxon>
        <taxon>Duplodnaviria</taxon>
        <taxon>Heunggongvirae</taxon>
        <taxon>Uroviricota</taxon>
        <taxon>Caudoviricetes</taxon>
        <taxon>Immutovirus</taxon>
        <taxon>Immutovirus immuto</taxon>
    </lineage>
</organism>
<sequence length="1265" mass="141594">MAEIKYTANRDIPENIAGVEKYSAEDTQLISSFEINSSFDPSKHVVELHLLTLNDEVLFSEYDYRGYRQLGNAQSSGQEGTSILTIDPIQDSISFDYGNGGIKLLYHFLNDLYTDDTSFAELYIQDISPDRTELKLASLALSPTDLERFTNVIKSKLESEAFFNEFRLNFEDNDLLIGINIDTLDNVIEKEVVVKLYEPLPFTYGIKSKLRIVELVANSSAYEVQSEITPEPVVLPTLKPANFNIEVQDENIVPTQYFNYDELFSYPVNNANSQLFSLVNEKGVDISIDHTSYSDFIHFSSAQERLINFKYKLDLVTSYSASLSAIDSQTPSTQGTLGLQGISGSRTYFEGLMEGVLNNFDHYERFLYYESGSFTWPKSNTKKPYQNQISSTPESILWYSNQIAEAISYDNTNYSSLIFSIPSYLREDINNENYLTFIHMIGQHFDNLWLYADAVTDKYDADNRMNKGISKDLVGEALKNFGVKLYTSNKSIEDLFSSFVGQGYVSGSETIVNYITGSLVNTNTSIKPSSFDDYQKEIQKRIYHNLSYLLKTKGTERGLRALINCFGIPSDILDIKLYGGRNTNERPFYGDYQYYTSSLDKIRLDHTGSIVEGSTLSRYTSILKRDNKYTDDLHVIEVGFSPTDNVDKYIISKSLADPNLSTFNIDQYIGDPSNLTLPNYDGLYQAAEDILGDLSQYDVRAFVRLIKFFDNIIFKMVKDFIPARAVADTGIIIKPNLLNRSKAKSVKASVDTILSASMDNAFTYTSSIDTAFTEGKHGNTFGAVAEYTASYRQVITTPLGLALISTKNKEEAKFDGEFSNSRIRVTDGELNRSNTLKKSIPPKVQYGIKFFLNPPAAYCTLDSNANDIFNITPGVPYNLRTLLGTSAGLQAPTSTVFRLNGPSGTVVSSPYTFTGAQYSTIPVYADAGTIEGAPCTETALFRIVTCTLGNSTSAPTAIIPGVAYNLNTWFTLNQNIQIEFEIKRNSVVIETVDSITAETYQFSGTQNDSFTITVIDQYDSTCRKSVQITFFTCAIQPESGTVISRYTQFISNPILVDLTELFQGQVAGAQYYTQVITPLLNNSTQPSTNPTNWTLVLDPMEFLFNTGHIPIWVKLVNVPTDCEGYIKLVKTSATIGEGSMLLQMRNTPFLACGYTSTNTGIANNQGAIGNWEPVRVYFQTISDQPPMNTLQQLWNYGKRLYTKSWTGIEMNVNYWLSDQISSGPYNNGLPSTTQLNYYYSQNGITPPPQPFNLVSCYSISNTNTP</sequence>